<dbReference type="Pfam" id="PF02583">
    <property type="entry name" value="Trns_repr_metal"/>
    <property type="match status" value="1"/>
</dbReference>
<evidence type="ECO:0000256" key="1">
    <source>
        <dbReference type="SAM" id="MobiDB-lite"/>
    </source>
</evidence>
<gene>
    <name evidence="2" type="primary">csoR_2</name>
    <name evidence="2" type="ORF">VRLFYP33_00337</name>
</gene>
<dbReference type="GO" id="GO:0046872">
    <property type="term" value="F:metal ion binding"/>
    <property type="evidence" value="ECO:0007669"/>
    <property type="project" value="InterPro"/>
</dbReference>
<evidence type="ECO:0000313" key="2">
    <source>
        <dbReference type="EMBL" id="VYT70950.1"/>
    </source>
</evidence>
<feature type="compositionally biased region" description="Basic and acidic residues" evidence="1">
    <location>
        <begin position="27"/>
        <end position="42"/>
    </location>
</feature>
<dbReference type="PANTHER" id="PTHR33677">
    <property type="entry name" value="TRANSCRIPTIONAL REPRESSOR FRMR-RELATED"/>
    <property type="match status" value="1"/>
</dbReference>
<dbReference type="AlphaFoldDB" id="A0A6N2YZE2"/>
<feature type="region of interest" description="Disordered" evidence="1">
    <location>
        <begin position="27"/>
        <end position="51"/>
    </location>
</feature>
<dbReference type="EMBL" id="CACRUX010000012">
    <property type="protein sequence ID" value="VYT70950.1"/>
    <property type="molecule type" value="Genomic_DNA"/>
</dbReference>
<dbReference type="InterPro" id="IPR003735">
    <property type="entry name" value="Metal_Tscrpt_repr"/>
</dbReference>
<dbReference type="PANTHER" id="PTHR33677:SF3">
    <property type="entry name" value="COPPER-SENSING TRANSCRIPTIONAL REPRESSOR RICR"/>
    <property type="match status" value="1"/>
</dbReference>
<sequence length="132" mass="14947">MAQTEHDRLHELGIAHSHEAMYEHIHGHEHSHEHAHTDENTHGHTHSHTQTKAVLNRLSRIIGHLESVKRMVADGRDCSEVLVQLAAVDSAVKSVSRVVMKDHIQHCIVDAVKDNDTETLDKLNEAIDRFIK</sequence>
<dbReference type="CDD" id="cd10158">
    <property type="entry name" value="CsoR-like_DUF156_1"/>
    <property type="match status" value="1"/>
</dbReference>
<name>A0A6N2YZE2_9FIRM</name>
<organism evidence="2">
    <name type="scientific">Veillonella ratti</name>
    <dbReference type="NCBI Taxonomy" id="103892"/>
    <lineage>
        <taxon>Bacteria</taxon>
        <taxon>Bacillati</taxon>
        <taxon>Bacillota</taxon>
        <taxon>Negativicutes</taxon>
        <taxon>Veillonellales</taxon>
        <taxon>Veillonellaceae</taxon>
        <taxon>Veillonella</taxon>
    </lineage>
</organism>
<reference evidence="2" key="1">
    <citation type="submission" date="2019-11" db="EMBL/GenBank/DDBJ databases">
        <authorList>
            <person name="Feng L."/>
        </authorList>
    </citation>
    <scope>NUCLEOTIDE SEQUENCE</scope>
    <source>
        <strain evidence="2">VrattiLFYP33</strain>
    </source>
</reference>
<proteinExistence type="predicted"/>
<dbReference type="Gene3D" id="1.20.58.1000">
    <property type="entry name" value="Metal-sensitive repressor, helix protomer"/>
    <property type="match status" value="1"/>
</dbReference>
<dbReference type="RefSeq" id="WP_156703983.1">
    <property type="nucleotide sequence ID" value="NZ_CACRUX010000012.1"/>
</dbReference>
<dbReference type="InterPro" id="IPR038390">
    <property type="entry name" value="Metal_Tscrpt_repr_sf"/>
</dbReference>
<dbReference type="GO" id="GO:0003677">
    <property type="term" value="F:DNA binding"/>
    <property type="evidence" value="ECO:0007669"/>
    <property type="project" value="InterPro"/>
</dbReference>
<protein>
    <submittedName>
        <fullName evidence="2">Copper-sensing transcriptional repressor CsoR</fullName>
    </submittedName>
</protein>
<accession>A0A6N2YZE2</accession>
<dbReference type="GO" id="GO:0045892">
    <property type="term" value="P:negative regulation of DNA-templated transcription"/>
    <property type="evidence" value="ECO:0007669"/>
    <property type="project" value="UniProtKB-ARBA"/>
</dbReference>